<evidence type="ECO:0000259" key="1">
    <source>
        <dbReference type="Pfam" id="PF13338"/>
    </source>
</evidence>
<dbReference type="InterPro" id="IPR025159">
    <property type="entry name" value="AbiEi_N"/>
</dbReference>
<dbReference type="EMBL" id="FUYG01000008">
    <property type="protein sequence ID" value="SKB00588.1"/>
    <property type="molecule type" value="Genomic_DNA"/>
</dbReference>
<dbReference type="AlphaFoldDB" id="A0A1T4YG75"/>
<gene>
    <name evidence="2" type="ORF">SAMN06295879_3047</name>
</gene>
<proteinExistence type="predicted"/>
<reference evidence="3" key="1">
    <citation type="submission" date="2017-02" db="EMBL/GenBank/DDBJ databases">
        <authorList>
            <person name="Varghese N."/>
            <person name="Submissions S."/>
        </authorList>
    </citation>
    <scope>NUCLEOTIDE SEQUENCE [LARGE SCALE GENOMIC DNA]</scope>
    <source>
        <strain evidence="3">VKM Ac-2052</strain>
    </source>
</reference>
<accession>A0A1T4YG75</accession>
<name>A0A1T4YG75_9MICO</name>
<dbReference type="Pfam" id="PF13338">
    <property type="entry name" value="AbiEi_4"/>
    <property type="match status" value="1"/>
</dbReference>
<dbReference type="RefSeq" id="WP_139368773.1">
    <property type="nucleotide sequence ID" value="NZ_FUYG01000008.1"/>
</dbReference>
<evidence type="ECO:0000313" key="2">
    <source>
        <dbReference type="EMBL" id="SKB00588.1"/>
    </source>
</evidence>
<sequence length="329" mass="36909">MTASPRDLRLIQDCVRRNGNVASRRTLLEARVEPAGIDAARRSGALERLRRGMYALPEADIDQRRAVMAGGRVGCVSALRRVGVWGGLDAALHMHVPSSASRLHLDEVIALGRSPETRRTDKTFWAEPGRPRVHWQRAHAANTRTARSWADDWLVDPMSALRQAVLCLDDEHAIAAIDSALRKKVVRGHDLEALFRSLPRRLQGMRLELDPAADSGPESIVRVRMRRAGFVVEPQMSIPGSSDLDLLINGVVGLDIDSRAWHTGEEQISWDYGKTLQSFAFGRPTLRILPHHIFEMWPSTLAAIGRAVSDMEELHRLRRMNRNRSTGWN</sequence>
<evidence type="ECO:0000313" key="3">
    <source>
        <dbReference type="Proteomes" id="UP000189735"/>
    </source>
</evidence>
<organism evidence="2 3">
    <name type="scientific">Agreia bicolorata</name>
    <dbReference type="NCBI Taxonomy" id="110935"/>
    <lineage>
        <taxon>Bacteria</taxon>
        <taxon>Bacillati</taxon>
        <taxon>Actinomycetota</taxon>
        <taxon>Actinomycetes</taxon>
        <taxon>Micrococcales</taxon>
        <taxon>Microbacteriaceae</taxon>
        <taxon>Agreia</taxon>
    </lineage>
</organism>
<dbReference type="Proteomes" id="UP000189735">
    <property type="component" value="Unassembled WGS sequence"/>
</dbReference>
<feature type="domain" description="AbiEi antitoxin N-terminal" evidence="1">
    <location>
        <begin position="10"/>
        <end position="57"/>
    </location>
</feature>
<protein>
    <recommendedName>
        <fullName evidence="1">AbiEi antitoxin N-terminal domain-containing protein</fullName>
    </recommendedName>
</protein>